<gene>
    <name evidence="4" type="ORF">ENO77_03160</name>
</gene>
<reference evidence="4" key="1">
    <citation type="journal article" date="2020" name="mSystems">
        <title>Genome- and Community-Level Interaction Insights into Carbon Utilization and Element Cycling Functions of Hydrothermarchaeota in Hydrothermal Sediment.</title>
        <authorList>
            <person name="Zhou Z."/>
            <person name="Liu Y."/>
            <person name="Xu W."/>
            <person name="Pan J."/>
            <person name="Luo Z.H."/>
            <person name="Li M."/>
        </authorList>
    </citation>
    <scope>NUCLEOTIDE SEQUENCE [LARGE SCALE GENOMIC DNA]</scope>
    <source>
        <strain evidence="4">SpSt-16</strain>
    </source>
</reference>
<dbReference type="InterPro" id="IPR050197">
    <property type="entry name" value="Aldolase_class_II_sugar_metab"/>
</dbReference>
<proteinExistence type="predicted"/>
<evidence type="ECO:0000259" key="3">
    <source>
        <dbReference type="SMART" id="SM01007"/>
    </source>
</evidence>
<dbReference type="PANTHER" id="PTHR22789">
    <property type="entry name" value="FUCULOSE PHOSPHATE ALDOLASE"/>
    <property type="match status" value="1"/>
</dbReference>
<dbReference type="InterPro" id="IPR001303">
    <property type="entry name" value="Aldolase_II/adducin_N"/>
</dbReference>
<dbReference type="Gene3D" id="3.40.225.10">
    <property type="entry name" value="Class II aldolase/adducin N-terminal domain"/>
    <property type="match status" value="1"/>
</dbReference>
<dbReference type="GO" id="GO:0005829">
    <property type="term" value="C:cytosol"/>
    <property type="evidence" value="ECO:0007669"/>
    <property type="project" value="TreeGrafter"/>
</dbReference>
<dbReference type="GO" id="GO:0016832">
    <property type="term" value="F:aldehyde-lyase activity"/>
    <property type="evidence" value="ECO:0007669"/>
    <property type="project" value="TreeGrafter"/>
</dbReference>
<comment type="caution">
    <text evidence="4">The sequence shown here is derived from an EMBL/GenBank/DDBJ whole genome shotgun (WGS) entry which is preliminary data.</text>
</comment>
<dbReference type="Pfam" id="PF00596">
    <property type="entry name" value="Aldolase_II"/>
    <property type="match status" value="1"/>
</dbReference>
<keyword evidence="2" id="KW-0456">Lyase</keyword>
<sequence length="211" mass="23248">MGIFNSINSSKDLENSLKQDIVDVMSDLYRKNLVSAFSGNASIRIPGSDKVLITPSGIHKARLRKEDIVKIDMEGNIVEGMHRPSSEWRFHLAIYRKRPDIVAVVHAHNPMVLALEAVGVELDPSLLTESRYIIKGVAYVPLAEPGSEELAQNIARVLAPGINAMVLRRHGVVALGKTIYEAQAVAEVLEDLARVQLYMLIVKGLRNCACI</sequence>
<dbReference type="SUPFAM" id="SSF53639">
    <property type="entry name" value="AraD/HMP-PK domain-like"/>
    <property type="match status" value="1"/>
</dbReference>
<accession>A0A7C2VGP9</accession>
<keyword evidence="1" id="KW-0479">Metal-binding</keyword>
<evidence type="ECO:0000313" key="4">
    <source>
        <dbReference type="EMBL" id="HEW53151.1"/>
    </source>
</evidence>
<dbReference type="PANTHER" id="PTHR22789:SF0">
    <property type="entry name" value="3-OXO-TETRONATE 4-PHOSPHATE DECARBOXYLASE-RELATED"/>
    <property type="match status" value="1"/>
</dbReference>
<feature type="domain" description="Class II aldolase/adducin N-terminal" evidence="3">
    <location>
        <begin position="19"/>
        <end position="197"/>
    </location>
</feature>
<evidence type="ECO:0000256" key="1">
    <source>
        <dbReference type="ARBA" id="ARBA00022723"/>
    </source>
</evidence>
<dbReference type="GO" id="GO:0046872">
    <property type="term" value="F:metal ion binding"/>
    <property type="evidence" value="ECO:0007669"/>
    <property type="project" value="UniProtKB-KW"/>
</dbReference>
<dbReference type="InterPro" id="IPR036409">
    <property type="entry name" value="Aldolase_II/adducin_N_sf"/>
</dbReference>
<dbReference type="EMBL" id="DSGT01000009">
    <property type="protein sequence ID" value="HEW53151.1"/>
    <property type="molecule type" value="Genomic_DNA"/>
</dbReference>
<dbReference type="AlphaFoldDB" id="A0A7C2VGP9"/>
<dbReference type="GO" id="GO:0019323">
    <property type="term" value="P:pentose catabolic process"/>
    <property type="evidence" value="ECO:0007669"/>
    <property type="project" value="TreeGrafter"/>
</dbReference>
<dbReference type="UniPathway" id="UPA00071"/>
<organism evidence="4">
    <name type="scientific">Ignisphaera aggregans</name>
    <dbReference type="NCBI Taxonomy" id="334771"/>
    <lineage>
        <taxon>Archaea</taxon>
        <taxon>Thermoproteota</taxon>
        <taxon>Thermoprotei</taxon>
        <taxon>Desulfurococcales</taxon>
        <taxon>Desulfurococcaceae</taxon>
        <taxon>Ignisphaera</taxon>
    </lineage>
</organism>
<evidence type="ECO:0000256" key="2">
    <source>
        <dbReference type="ARBA" id="ARBA00023239"/>
    </source>
</evidence>
<dbReference type="SMART" id="SM01007">
    <property type="entry name" value="Aldolase_II"/>
    <property type="match status" value="1"/>
</dbReference>
<name>A0A7C2VGP9_9CREN</name>
<protein>
    <submittedName>
        <fullName evidence="4">Class II aldolase/adducin family protein</fullName>
    </submittedName>
</protein>